<dbReference type="Proteomes" id="UP000693672">
    <property type="component" value="Unassembled WGS sequence"/>
</dbReference>
<organism evidence="1 2">
    <name type="scientific">Paenibacillus solanacearum</name>
    <dbReference type="NCBI Taxonomy" id="2048548"/>
    <lineage>
        <taxon>Bacteria</taxon>
        <taxon>Bacillati</taxon>
        <taxon>Bacillota</taxon>
        <taxon>Bacilli</taxon>
        <taxon>Bacillales</taxon>
        <taxon>Paenibacillaceae</taxon>
        <taxon>Paenibacillus</taxon>
    </lineage>
</organism>
<proteinExistence type="predicted"/>
<keyword evidence="2" id="KW-1185">Reference proteome</keyword>
<name>A0A916K8D6_9BACL</name>
<evidence type="ECO:0000313" key="2">
    <source>
        <dbReference type="Proteomes" id="UP000693672"/>
    </source>
</evidence>
<dbReference type="EMBL" id="CAJVAS010000025">
    <property type="protein sequence ID" value="CAG7643831.1"/>
    <property type="molecule type" value="Genomic_DNA"/>
</dbReference>
<protein>
    <submittedName>
        <fullName evidence="1">Uncharacterized protein</fullName>
    </submittedName>
</protein>
<reference evidence="1" key="1">
    <citation type="submission" date="2021-06" db="EMBL/GenBank/DDBJ databases">
        <authorList>
            <person name="Criscuolo A."/>
        </authorList>
    </citation>
    <scope>NUCLEOTIDE SEQUENCE</scope>
    <source>
        <strain evidence="1">CIP111600</strain>
    </source>
</reference>
<sequence length="101" mass="10575">MQWIWSFRAFGVSRIGKGDTACFGIRSKAGIAFFSLAILSIRASSAPMVAGMGAYAYACTAGAAQAWIAMAEGELPTGIVAVTLFSLVSMTLTESPLKFVT</sequence>
<comment type="caution">
    <text evidence="1">The sequence shown here is derived from an EMBL/GenBank/DDBJ whole genome shotgun (WGS) entry which is preliminary data.</text>
</comment>
<accession>A0A916K8D6</accession>
<dbReference type="AlphaFoldDB" id="A0A916K8D6"/>
<gene>
    <name evidence="1" type="ORF">PAESOLCIP111_04566</name>
</gene>
<evidence type="ECO:0000313" key="1">
    <source>
        <dbReference type="EMBL" id="CAG7643831.1"/>
    </source>
</evidence>